<evidence type="ECO:0000256" key="3">
    <source>
        <dbReference type="ARBA" id="ARBA00023125"/>
    </source>
</evidence>
<dbReference type="GO" id="GO:0015074">
    <property type="term" value="P:DNA integration"/>
    <property type="evidence" value="ECO:0007669"/>
    <property type="project" value="UniProtKB-KW"/>
</dbReference>
<evidence type="ECO:0000256" key="1">
    <source>
        <dbReference type="ARBA" id="ARBA00008857"/>
    </source>
</evidence>
<keyword evidence="4" id="KW-0233">DNA recombination</keyword>
<dbReference type="SUPFAM" id="SSF56349">
    <property type="entry name" value="DNA breaking-rejoining enzymes"/>
    <property type="match status" value="1"/>
</dbReference>
<accession>A0A6B8RHU2</accession>
<organism evidence="8 9">
    <name type="scientific">Paenibacillus psychroresistens</name>
    <dbReference type="NCBI Taxonomy" id="1778678"/>
    <lineage>
        <taxon>Bacteria</taxon>
        <taxon>Bacillati</taxon>
        <taxon>Bacillota</taxon>
        <taxon>Bacilli</taxon>
        <taxon>Bacillales</taxon>
        <taxon>Paenibacillaceae</taxon>
        <taxon>Paenibacillus</taxon>
    </lineage>
</organism>
<reference evidence="9" key="1">
    <citation type="submission" date="2018-11" db="EMBL/GenBank/DDBJ databases">
        <title>Complete genome sequence of Paenibacillus sp. ML311-T8.</title>
        <authorList>
            <person name="Nam Y.-D."/>
            <person name="Kang J."/>
            <person name="Chung W.-H."/>
            <person name="Park Y.S."/>
        </authorList>
    </citation>
    <scope>NUCLEOTIDE SEQUENCE [LARGE SCALE GENOMIC DNA]</scope>
    <source>
        <strain evidence="9">ML311-T8</strain>
    </source>
</reference>
<dbReference type="Gene3D" id="1.10.150.130">
    <property type="match status" value="1"/>
</dbReference>
<dbReference type="Pfam" id="PF14659">
    <property type="entry name" value="Phage_int_SAM_3"/>
    <property type="match status" value="1"/>
</dbReference>
<dbReference type="InterPro" id="IPR013762">
    <property type="entry name" value="Integrase-like_cat_sf"/>
</dbReference>
<keyword evidence="9" id="KW-1185">Reference proteome</keyword>
<dbReference type="InterPro" id="IPR028259">
    <property type="entry name" value="AP2-like_int_N"/>
</dbReference>
<dbReference type="CDD" id="cd01189">
    <property type="entry name" value="INT_ICEBs1_C_like"/>
    <property type="match status" value="1"/>
</dbReference>
<dbReference type="InterPro" id="IPR050090">
    <property type="entry name" value="Tyrosine_recombinase_XerCD"/>
</dbReference>
<dbReference type="InterPro" id="IPR002104">
    <property type="entry name" value="Integrase_catalytic"/>
</dbReference>
<evidence type="ECO:0000313" key="8">
    <source>
        <dbReference type="EMBL" id="QGQ95810.1"/>
    </source>
</evidence>
<dbReference type="GO" id="GO:0003677">
    <property type="term" value="F:DNA binding"/>
    <property type="evidence" value="ECO:0007669"/>
    <property type="project" value="UniProtKB-UniRule"/>
</dbReference>
<name>A0A6B8RHU2_9BACL</name>
<dbReference type="EMBL" id="CP034235">
    <property type="protein sequence ID" value="QGQ95810.1"/>
    <property type="molecule type" value="Genomic_DNA"/>
</dbReference>
<protein>
    <submittedName>
        <fullName evidence="8">Site-specific integrase</fullName>
    </submittedName>
</protein>
<dbReference type="OrthoDB" id="9803188at2"/>
<evidence type="ECO:0000256" key="5">
    <source>
        <dbReference type="PROSITE-ProRule" id="PRU01248"/>
    </source>
</evidence>
<dbReference type="PANTHER" id="PTHR30349">
    <property type="entry name" value="PHAGE INTEGRASE-RELATED"/>
    <property type="match status" value="1"/>
</dbReference>
<dbReference type="InterPro" id="IPR011010">
    <property type="entry name" value="DNA_brk_join_enz"/>
</dbReference>
<dbReference type="Pfam" id="PF00589">
    <property type="entry name" value="Phage_integrase"/>
    <property type="match status" value="1"/>
</dbReference>
<dbReference type="InterPro" id="IPR010998">
    <property type="entry name" value="Integrase_recombinase_N"/>
</dbReference>
<dbReference type="PANTHER" id="PTHR30349:SF64">
    <property type="entry name" value="PROPHAGE INTEGRASE INTD-RELATED"/>
    <property type="match status" value="1"/>
</dbReference>
<dbReference type="PROSITE" id="PS51898">
    <property type="entry name" value="TYR_RECOMBINASE"/>
    <property type="match status" value="1"/>
</dbReference>
<proteinExistence type="inferred from homology"/>
<dbReference type="KEGG" id="ppsc:EHS13_13455"/>
<dbReference type="InterPro" id="IPR044068">
    <property type="entry name" value="CB"/>
</dbReference>
<evidence type="ECO:0000256" key="4">
    <source>
        <dbReference type="ARBA" id="ARBA00023172"/>
    </source>
</evidence>
<keyword evidence="3 5" id="KW-0238">DNA-binding</keyword>
<dbReference type="Proteomes" id="UP000426246">
    <property type="component" value="Chromosome"/>
</dbReference>
<keyword evidence="2" id="KW-0229">DNA integration</keyword>
<dbReference type="Gene3D" id="1.10.443.10">
    <property type="entry name" value="Intergrase catalytic core"/>
    <property type="match status" value="1"/>
</dbReference>
<dbReference type="AlphaFoldDB" id="A0A6B8RHU2"/>
<dbReference type="PROSITE" id="PS51900">
    <property type="entry name" value="CB"/>
    <property type="match status" value="1"/>
</dbReference>
<evidence type="ECO:0000259" key="7">
    <source>
        <dbReference type="PROSITE" id="PS51900"/>
    </source>
</evidence>
<feature type="domain" description="Core-binding (CB)" evidence="7">
    <location>
        <begin position="63"/>
        <end position="145"/>
    </location>
</feature>
<dbReference type="InterPro" id="IPR004107">
    <property type="entry name" value="Integrase_SAM-like_N"/>
</dbReference>
<evidence type="ECO:0000313" key="9">
    <source>
        <dbReference type="Proteomes" id="UP000426246"/>
    </source>
</evidence>
<dbReference type="Pfam" id="PF14657">
    <property type="entry name" value="Arm-DNA-bind_4"/>
    <property type="match status" value="1"/>
</dbReference>
<dbReference type="GO" id="GO:0006310">
    <property type="term" value="P:DNA recombination"/>
    <property type="evidence" value="ECO:0007669"/>
    <property type="project" value="UniProtKB-KW"/>
</dbReference>
<gene>
    <name evidence="8" type="ORF">EHS13_13455</name>
</gene>
<evidence type="ECO:0000259" key="6">
    <source>
        <dbReference type="PROSITE" id="PS51898"/>
    </source>
</evidence>
<feature type="domain" description="Tyr recombinase" evidence="6">
    <location>
        <begin position="167"/>
        <end position="364"/>
    </location>
</feature>
<evidence type="ECO:0000256" key="2">
    <source>
        <dbReference type="ARBA" id="ARBA00022908"/>
    </source>
</evidence>
<dbReference type="RefSeq" id="WP_155700847.1">
    <property type="nucleotide sequence ID" value="NZ_CP034235.1"/>
</dbReference>
<comment type="similarity">
    <text evidence="1">Belongs to the 'phage' integrase family.</text>
</comment>
<sequence length="383" mass="44797">MRGHVFQRGKTWSYIIDIPYEPLTGKRRQKKKGGFRLEGEAEAACAAEITRINSGLFIEDSNMTVTTYLNMYLEIHAKPNFKPTSYDTEKTVIEARIIPEIGSTKLQKLTPLIIKKFYAKLRLKYSSDYVRNIHGILRRALRLAYTDYDLLLTNIMDKVKTPKVEKKEMKFWTFEEWNKFIESSEGHVHFIVFSLGVYTGMRRGEILGLRWKDIDLVKGTLTINQTLNWIRTGVIIQPSAKTDNSNRPVVLDRYLIDDLKARKKQVDNLKLKYGKEYENHDLVCCYEYGGRIIPKRITEAFNVLTRKAQLDKIRFHDLRHTYASFLLSIDINPKVAAERMGMSPQMFNHRYSHLLPNMQQDAVNRIEDRIEEARKKRAEPVDK</sequence>